<keyword evidence="2" id="KW-1185">Reference proteome</keyword>
<comment type="caution">
    <text evidence="1">The sequence shown here is derived from an EMBL/GenBank/DDBJ whole genome shotgun (WGS) entry which is preliminary data.</text>
</comment>
<reference evidence="1 2" key="1">
    <citation type="submission" date="2016-10" db="EMBL/GenBank/DDBJ databases">
        <authorList>
            <person name="Varghese N."/>
            <person name="Submissions S."/>
        </authorList>
    </citation>
    <scope>NUCLEOTIDE SEQUENCE [LARGE SCALE GENOMIC DNA]</scope>
    <source>
        <strain evidence="1 2">DSM 17997</strain>
    </source>
</reference>
<evidence type="ECO:0000313" key="2">
    <source>
        <dbReference type="Proteomes" id="UP000199663"/>
    </source>
</evidence>
<protein>
    <submittedName>
        <fullName evidence="1">Uncharacterized protein</fullName>
    </submittedName>
</protein>
<sequence length="114" mass="12648">MKTLITLILVLNSLLLSSNDKYEVTFDGQTTKSEMFAKIEEAKLAGIDIKILYSSFTKEDKLSIIQFKAIATNIGEASTTVDFKNKNTCVGFFLDKSPEKNQPAFGVQDCKSQP</sequence>
<gene>
    <name evidence="1" type="ORF">SAMN05444412_10290</name>
</gene>
<proteinExistence type="predicted"/>
<dbReference type="Proteomes" id="UP000199663">
    <property type="component" value="Unassembled WGS sequence"/>
</dbReference>
<name>A0A1H3LJT6_9BACT</name>
<evidence type="ECO:0000313" key="1">
    <source>
        <dbReference type="EMBL" id="SDY64560.1"/>
    </source>
</evidence>
<dbReference type="EMBL" id="FNQC01000002">
    <property type="protein sequence ID" value="SDY64560.1"/>
    <property type="molecule type" value="Genomic_DNA"/>
</dbReference>
<accession>A0A1H3LJT6</accession>
<dbReference type="RefSeq" id="WP_019596470.1">
    <property type="nucleotide sequence ID" value="NZ_FNQC01000002.1"/>
</dbReference>
<organism evidence="1 2">
    <name type="scientific">Rhodonellum ikkaensis</name>
    <dbReference type="NCBI Taxonomy" id="336829"/>
    <lineage>
        <taxon>Bacteria</taxon>
        <taxon>Pseudomonadati</taxon>
        <taxon>Bacteroidota</taxon>
        <taxon>Cytophagia</taxon>
        <taxon>Cytophagales</taxon>
        <taxon>Cytophagaceae</taxon>
        <taxon>Rhodonellum</taxon>
    </lineage>
</organism>